<accession>A0A7L4ZLK1</accession>
<dbReference type="OrthoDB" id="1441809at2"/>
<reference evidence="2 3" key="1">
    <citation type="journal article" date="2013" name="Int. J. Syst. Evol. Microbiol.">
        <title>Kordia antarctica sp. nov., isolated from Antarctic seawater.</title>
        <authorList>
            <person name="Baek K."/>
            <person name="Choi A."/>
            <person name="Kang I."/>
            <person name="Lee K."/>
            <person name="Cho J.C."/>
        </authorList>
    </citation>
    <scope>NUCLEOTIDE SEQUENCE [LARGE SCALE GENOMIC DNA]</scope>
    <source>
        <strain evidence="2 3">IMCC3317</strain>
    </source>
</reference>
<gene>
    <name evidence="2" type="ORF">IMCC3317_21940</name>
</gene>
<sequence>MSKKIVLITVFIVSLMLIGLMMLVADAGNNPTLNDYTTSDQEFRKINLEEMKSDVDSLSEKIKSQQPKAQNAALEKFNIITEDVLAHIKSLQQELFSGELASNDLSEPKVEENNALFFTTNDEHSEKSKLLIAKIDAFENNIRTLKLTFPELNSIKPQVRDEYTNELDWLFYNFKDFPSIASYIKLKKLAEDIKIKRKDIFTAVLNN</sequence>
<dbReference type="Pfam" id="PF12081">
    <property type="entry name" value="GldM_1st"/>
    <property type="match status" value="1"/>
</dbReference>
<proteinExistence type="predicted"/>
<keyword evidence="3" id="KW-1185">Reference proteome</keyword>
<name>A0A7L4ZLK1_9FLAO</name>
<evidence type="ECO:0000313" key="3">
    <source>
        <dbReference type="Proteomes" id="UP000464657"/>
    </source>
</evidence>
<dbReference type="AlphaFoldDB" id="A0A7L4ZLK1"/>
<dbReference type="InterPro" id="IPR022720">
    <property type="entry name" value="Motility-assoc_prot_GldM_N"/>
</dbReference>
<dbReference type="Proteomes" id="UP000464657">
    <property type="component" value="Chromosome"/>
</dbReference>
<dbReference type="KEGG" id="kan:IMCC3317_21940"/>
<dbReference type="EMBL" id="CP019288">
    <property type="protein sequence ID" value="QHI36824.1"/>
    <property type="molecule type" value="Genomic_DNA"/>
</dbReference>
<feature type="domain" description="Gliding motility-associated protein GldM N-terminal" evidence="1">
    <location>
        <begin position="53"/>
        <end position="206"/>
    </location>
</feature>
<protein>
    <recommendedName>
        <fullName evidence="1">Gliding motility-associated protein GldM N-terminal domain-containing protein</fullName>
    </recommendedName>
</protein>
<organism evidence="2 3">
    <name type="scientific">Kordia antarctica</name>
    <dbReference type="NCBI Taxonomy" id="1218801"/>
    <lineage>
        <taxon>Bacteria</taxon>
        <taxon>Pseudomonadati</taxon>
        <taxon>Bacteroidota</taxon>
        <taxon>Flavobacteriia</taxon>
        <taxon>Flavobacteriales</taxon>
        <taxon>Flavobacteriaceae</taxon>
        <taxon>Kordia</taxon>
    </lineage>
</organism>
<evidence type="ECO:0000259" key="1">
    <source>
        <dbReference type="Pfam" id="PF12081"/>
    </source>
</evidence>
<evidence type="ECO:0000313" key="2">
    <source>
        <dbReference type="EMBL" id="QHI36824.1"/>
    </source>
</evidence>
<dbReference type="RefSeq" id="WP_160129497.1">
    <property type="nucleotide sequence ID" value="NZ_CP019288.1"/>
</dbReference>